<dbReference type="CDD" id="cd02440">
    <property type="entry name" value="AdoMet_MTases"/>
    <property type="match status" value="1"/>
</dbReference>
<dbReference type="Pfam" id="PF06325">
    <property type="entry name" value="PrmA"/>
    <property type="match status" value="1"/>
</dbReference>
<dbReference type="EC" id="2.1.1.-" evidence="6"/>
<dbReference type="GO" id="GO:0032259">
    <property type="term" value="P:methylation"/>
    <property type="evidence" value="ECO:0007669"/>
    <property type="project" value="UniProtKB-KW"/>
</dbReference>
<comment type="catalytic activity">
    <reaction evidence="6">
        <text>L-lysyl-[protein] + 3 S-adenosyl-L-methionine = N(6),N(6),N(6)-trimethyl-L-lysyl-[protein] + 3 S-adenosyl-L-homocysteine + 3 H(+)</text>
        <dbReference type="Rhea" id="RHEA:54192"/>
        <dbReference type="Rhea" id="RHEA-COMP:9752"/>
        <dbReference type="Rhea" id="RHEA-COMP:13826"/>
        <dbReference type="ChEBI" id="CHEBI:15378"/>
        <dbReference type="ChEBI" id="CHEBI:29969"/>
        <dbReference type="ChEBI" id="CHEBI:57856"/>
        <dbReference type="ChEBI" id="CHEBI:59789"/>
        <dbReference type="ChEBI" id="CHEBI:61961"/>
    </reaction>
</comment>
<evidence type="ECO:0000256" key="6">
    <source>
        <dbReference type="HAMAP-Rule" id="MF_00735"/>
    </source>
</evidence>
<feature type="binding site" evidence="6">
    <location>
        <position position="245"/>
    </location>
    <ligand>
        <name>S-adenosyl-L-methionine</name>
        <dbReference type="ChEBI" id="CHEBI:59789"/>
    </ligand>
</feature>
<dbReference type="AlphaFoldDB" id="A2C4C7"/>
<proteinExistence type="inferred from homology"/>
<evidence type="ECO:0000256" key="4">
    <source>
        <dbReference type="ARBA" id="ARBA00022679"/>
    </source>
</evidence>
<dbReference type="GO" id="GO:0005737">
    <property type="term" value="C:cytoplasm"/>
    <property type="evidence" value="ECO:0007669"/>
    <property type="project" value="UniProtKB-SubCell"/>
</dbReference>
<feature type="binding site" evidence="6">
    <location>
        <position position="154"/>
    </location>
    <ligand>
        <name>S-adenosyl-L-methionine</name>
        <dbReference type="ChEBI" id="CHEBI:59789"/>
    </ligand>
</feature>
<evidence type="ECO:0000256" key="5">
    <source>
        <dbReference type="ARBA" id="ARBA00022691"/>
    </source>
</evidence>
<dbReference type="HAMAP" id="MF_00735">
    <property type="entry name" value="Methyltr_PrmA"/>
    <property type="match status" value="1"/>
</dbReference>
<sequence length="311" mass="35243">MLVEKTVNLQNSQLSWLRLEQEFSFELEDSFYWLLSKLDIHRFSFEHDPDNNSTQKLFIWLPLNEWSVRDQEILVQSLISLTEPFDLTLPECKWIQVKDEDWSLSWKKNWKPDPVGKSILILPAWLDVPEKFLERKIIRLDPGSAFGTGSHPSTRLCLEALDNEPPVGQTIADIGCGSGILSLTALKLGAKSTFSVDTDSLSISATKINSALNDCSENLLNVFLGSIEEIEANMPKEKIDLILCNILAPVIKLLGPSFEKIIGHKGKVILSGLLVQQIKELQEFFLKLGWQVLEIKKKDQWALMVLTLNLS</sequence>
<name>A2C4C7_PROM1</name>
<evidence type="ECO:0000256" key="1">
    <source>
        <dbReference type="ARBA" id="ARBA00009741"/>
    </source>
</evidence>
<reference evidence="8" key="1">
    <citation type="journal article" date="2007" name="PLoS Genet.">
        <title>Patterns and implications of gene gain and loss in the evolution of Prochlorococcus.</title>
        <authorList>
            <person name="Kettler G.C."/>
            <person name="Martiny A.C."/>
            <person name="Huang K."/>
            <person name="Zucker J."/>
            <person name="Coleman M.L."/>
            <person name="Rodrigue S."/>
            <person name="Chen F."/>
            <person name="Lapidus A."/>
            <person name="Ferriera S."/>
            <person name="Johnson J."/>
            <person name="Steglich C."/>
            <person name="Church G.M."/>
            <person name="Richardson P."/>
            <person name="Chisholm S.W."/>
        </authorList>
    </citation>
    <scope>NUCLEOTIDE SEQUENCE [LARGE SCALE GENOMIC DNA]</scope>
    <source>
        <strain evidence="8">NATL1A</strain>
    </source>
</reference>
<feature type="binding site" evidence="6">
    <location>
        <position position="197"/>
    </location>
    <ligand>
        <name>S-adenosyl-L-methionine</name>
        <dbReference type="ChEBI" id="CHEBI:59789"/>
    </ligand>
</feature>
<dbReference type="HOGENOM" id="CLU_049382_0_1_3"/>
<dbReference type="InterPro" id="IPR050078">
    <property type="entry name" value="Ribosomal_L11_MeTrfase_PrmA"/>
</dbReference>
<accession>A2C4C7</accession>
<keyword evidence="2 6" id="KW-0963">Cytoplasm</keyword>
<dbReference type="EMBL" id="CP000553">
    <property type="protein sequence ID" value="ABM76337.1"/>
    <property type="molecule type" value="Genomic_DNA"/>
</dbReference>
<gene>
    <name evidence="6 7" type="primary">prmA</name>
    <name evidence="7" type="ordered locus">NATL1_17811</name>
</gene>
<dbReference type="PANTHER" id="PTHR43648:SF1">
    <property type="entry name" value="ELECTRON TRANSFER FLAVOPROTEIN BETA SUBUNIT LYSINE METHYLTRANSFERASE"/>
    <property type="match status" value="1"/>
</dbReference>
<protein>
    <recommendedName>
        <fullName evidence="6">Ribosomal protein L11 methyltransferase</fullName>
        <shortName evidence="6">L11 Mtase</shortName>
        <ecNumber evidence="6">2.1.1.-</ecNumber>
    </recommendedName>
</protein>
<dbReference type="NCBIfam" id="TIGR00406">
    <property type="entry name" value="prmA"/>
    <property type="match status" value="1"/>
</dbReference>
<organism evidence="7 8">
    <name type="scientific">Prochlorococcus marinus (strain NATL1A)</name>
    <dbReference type="NCBI Taxonomy" id="167555"/>
    <lineage>
        <taxon>Bacteria</taxon>
        <taxon>Bacillati</taxon>
        <taxon>Cyanobacteriota</taxon>
        <taxon>Cyanophyceae</taxon>
        <taxon>Synechococcales</taxon>
        <taxon>Prochlorococcaceae</taxon>
        <taxon>Prochlorococcus</taxon>
    </lineage>
</organism>
<dbReference type="KEGG" id="pme:NATL1_17811"/>
<comment type="similarity">
    <text evidence="1 6">Belongs to the methyltransferase superfamily. PrmA family.</text>
</comment>
<evidence type="ECO:0000256" key="2">
    <source>
        <dbReference type="ARBA" id="ARBA00022490"/>
    </source>
</evidence>
<dbReference type="InterPro" id="IPR029063">
    <property type="entry name" value="SAM-dependent_MTases_sf"/>
</dbReference>
<evidence type="ECO:0000313" key="7">
    <source>
        <dbReference type="EMBL" id="ABM76337.1"/>
    </source>
</evidence>
<dbReference type="SUPFAM" id="SSF53335">
    <property type="entry name" value="S-adenosyl-L-methionine-dependent methyltransferases"/>
    <property type="match status" value="1"/>
</dbReference>
<dbReference type="Proteomes" id="UP000002592">
    <property type="component" value="Chromosome"/>
</dbReference>
<keyword evidence="5 6" id="KW-0949">S-adenosyl-L-methionine</keyword>
<keyword evidence="3 6" id="KW-0489">Methyltransferase</keyword>
<evidence type="ECO:0000256" key="3">
    <source>
        <dbReference type="ARBA" id="ARBA00022603"/>
    </source>
</evidence>
<dbReference type="eggNOG" id="COG2264">
    <property type="taxonomic scope" value="Bacteria"/>
</dbReference>
<comment type="subcellular location">
    <subcellularLocation>
        <location evidence="6">Cytoplasm</location>
    </subcellularLocation>
</comment>
<dbReference type="PANTHER" id="PTHR43648">
    <property type="entry name" value="ELECTRON TRANSFER FLAVOPROTEIN BETA SUBUNIT LYSINE METHYLTRANSFERASE"/>
    <property type="match status" value="1"/>
</dbReference>
<feature type="binding site" evidence="6">
    <location>
        <position position="175"/>
    </location>
    <ligand>
        <name>S-adenosyl-L-methionine</name>
        <dbReference type="ChEBI" id="CHEBI:59789"/>
    </ligand>
</feature>
<comment type="function">
    <text evidence="6">Methylates ribosomal protein L11.</text>
</comment>
<dbReference type="GO" id="GO:0016279">
    <property type="term" value="F:protein-lysine N-methyltransferase activity"/>
    <property type="evidence" value="ECO:0007669"/>
    <property type="project" value="RHEA"/>
</dbReference>
<keyword evidence="4 6" id="KW-0808">Transferase</keyword>
<dbReference type="Gene3D" id="3.40.50.150">
    <property type="entry name" value="Vaccinia Virus protein VP39"/>
    <property type="match status" value="1"/>
</dbReference>
<evidence type="ECO:0000313" key="8">
    <source>
        <dbReference type="Proteomes" id="UP000002592"/>
    </source>
</evidence>
<dbReference type="InterPro" id="IPR004498">
    <property type="entry name" value="Ribosomal_PrmA_MeTrfase"/>
</dbReference>